<keyword evidence="6" id="KW-0460">Magnesium</keyword>
<dbReference type="Gene3D" id="2.70.150.10">
    <property type="entry name" value="Calcium-transporting ATPase, cytoplasmic transduction domain A"/>
    <property type="match status" value="1"/>
</dbReference>
<dbReference type="STRING" id="880526.GCA_000427365_00676"/>
<keyword evidence="2 10" id="KW-0812">Transmembrane</keyword>
<evidence type="ECO:0000256" key="1">
    <source>
        <dbReference type="ARBA" id="ARBA00004127"/>
    </source>
</evidence>
<evidence type="ECO:0000256" key="7">
    <source>
        <dbReference type="ARBA" id="ARBA00022989"/>
    </source>
</evidence>
<feature type="transmembrane region" description="Helical" evidence="10">
    <location>
        <begin position="227"/>
        <end position="248"/>
    </location>
</feature>
<keyword evidence="4" id="KW-0547">Nucleotide-binding</keyword>
<gene>
    <name evidence="12" type="ORF">NCTC11190_00770</name>
</gene>
<evidence type="ECO:0000256" key="3">
    <source>
        <dbReference type="ARBA" id="ARBA00022723"/>
    </source>
</evidence>
<dbReference type="GO" id="GO:0012505">
    <property type="term" value="C:endomembrane system"/>
    <property type="evidence" value="ECO:0007669"/>
    <property type="project" value="UniProtKB-SubCell"/>
</dbReference>
<dbReference type="EC" id="3.6.3.8" evidence="12"/>
<keyword evidence="13" id="KW-1185">Reference proteome</keyword>
<dbReference type="SUPFAM" id="SSF81653">
    <property type="entry name" value="Calcium ATPase, transduction domain A"/>
    <property type="match status" value="1"/>
</dbReference>
<organism evidence="12 13">
    <name type="scientific">Rikenella microfusus</name>
    <dbReference type="NCBI Taxonomy" id="28139"/>
    <lineage>
        <taxon>Bacteria</taxon>
        <taxon>Pseudomonadati</taxon>
        <taxon>Bacteroidota</taxon>
        <taxon>Bacteroidia</taxon>
        <taxon>Bacteroidales</taxon>
        <taxon>Rikenellaceae</taxon>
        <taxon>Rikenella</taxon>
    </lineage>
</organism>
<reference evidence="12 13" key="1">
    <citation type="submission" date="2018-06" db="EMBL/GenBank/DDBJ databases">
        <authorList>
            <consortium name="Pathogen Informatics"/>
            <person name="Doyle S."/>
        </authorList>
    </citation>
    <scope>NUCLEOTIDE SEQUENCE [LARGE SCALE GENOMIC DNA]</scope>
    <source>
        <strain evidence="12 13">NCTC11190</strain>
    </source>
</reference>
<dbReference type="PROSITE" id="PS00154">
    <property type="entry name" value="ATPASE_E1_E2"/>
    <property type="match status" value="1"/>
</dbReference>
<dbReference type="SFLD" id="SFLDS00003">
    <property type="entry name" value="Haloacid_Dehalogenase"/>
    <property type="match status" value="1"/>
</dbReference>
<feature type="transmembrane region" description="Helical" evidence="10">
    <location>
        <begin position="929"/>
        <end position="948"/>
    </location>
</feature>
<evidence type="ECO:0000256" key="4">
    <source>
        <dbReference type="ARBA" id="ARBA00022741"/>
    </source>
</evidence>
<dbReference type="SUPFAM" id="SSF81665">
    <property type="entry name" value="Calcium ATPase, transmembrane domain M"/>
    <property type="match status" value="2"/>
</dbReference>
<evidence type="ECO:0000313" key="12">
    <source>
        <dbReference type="EMBL" id="SUE33561.1"/>
    </source>
</evidence>
<dbReference type="FunFam" id="3.40.50.1000:FF:000129">
    <property type="entry name" value="Calcium-translocating P-type ATPase PMCA-type"/>
    <property type="match status" value="1"/>
</dbReference>
<name>A0A379MPI4_9BACT</name>
<dbReference type="SUPFAM" id="SSF56784">
    <property type="entry name" value="HAD-like"/>
    <property type="match status" value="1"/>
</dbReference>
<keyword evidence="7 10" id="KW-1133">Transmembrane helix</keyword>
<evidence type="ECO:0000256" key="8">
    <source>
        <dbReference type="ARBA" id="ARBA00023136"/>
    </source>
</evidence>
<feature type="transmembrane region" description="Helical" evidence="10">
    <location>
        <begin position="784"/>
        <end position="802"/>
    </location>
</feature>
<dbReference type="NCBIfam" id="TIGR01494">
    <property type="entry name" value="ATPase_P-type"/>
    <property type="match status" value="2"/>
</dbReference>
<dbReference type="PRINTS" id="PR00119">
    <property type="entry name" value="CATATPASE"/>
</dbReference>
<dbReference type="InterPro" id="IPR008250">
    <property type="entry name" value="ATPase_P-typ_transduc_dom_A_sf"/>
</dbReference>
<keyword evidence="3" id="KW-0479">Metal-binding</keyword>
<evidence type="ECO:0000259" key="11">
    <source>
        <dbReference type="SMART" id="SM00831"/>
    </source>
</evidence>
<feature type="transmembrane region" description="Helical" evidence="10">
    <location>
        <begin position="307"/>
        <end position="330"/>
    </location>
</feature>
<feature type="transmembrane region" description="Helical" evidence="10">
    <location>
        <begin position="68"/>
        <end position="86"/>
    </location>
</feature>
<protein>
    <submittedName>
        <fullName evidence="12">Calcium-transporting ATPase lmo0841</fullName>
        <ecNumber evidence="12">3.6.3.8</ecNumber>
    </submittedName>
</protein>
<feature type="transmembrane region" description="Helical" evidence="10">
    <location>
        <begin position="858"/>
        <end position="874"/>
    </location>
</feature>
<dbReference type="InterPro" id="IPR001757">
    <property type="entry name" value="P_typ_ATPase"/>
</dbReference>
<proteinExistence type="predicted"/>
<feature type="transmembrane region" description="Helical" evidence="10">
    <location>
        <begin position="43"/>
        <end position="62"/>
    </location>
</feature>
<feature type="transmembrane region" description="Helical" evidence="10">
    <location>
        <begin position="823"/>
        <end position="846"/>
    </location>
</feature>
<dbReference type="InterPro" id="IPR023298">
    <property type="entry name" value="ATPase_P-typ_TM_dom_sf"/>
</dbReference>
<dbReference type="Pfam" id="PF00689">
    <property type="entry name" value="Cation_ATPase_C"/>
    <property type="match status" value="1"/>
</dbReference>
<accession>A0A379MPI4</accession>
<dbReference type="SFLD" id="SFLDG00002">
    <property type="entry name" value="C1.7:_P-type_atpase_like"/>
    <property type="match status" value="1"/>
</dbReference>
<dbReference type="EMBL" id="UGVL01000001">
    <property type="protein sequence ID" value="SUE33561.1"/>
    <property type="molecule type" value="Genomic_DNA"/>
</dbReference>
<evidence type="ECO:0000313" key="13">
    <source>
        <dbReference type="Proteomes" id="UP000255233"/>
    </source>
</evidence>
<evidence type="ECO:0000256" key="2">
    <source>
        <dbReference type="ARBA" id="ARBA00022692"/>
    </source>
</evidence>
<dbReference type="AlphaFoldDB" id="A0A379MPI4"/>
<dbReference type="GO" id="GO:0005524">
    <property type="term" value="F:ATP binding"/>
    <property type="evidence" value="ECO:0007669"/>
    <property type="project" value="UniProtKB-KW"/>
</dbReference>
<dbReference type="InterPro" id="IPR044492">
    <property type="entry name" value="P_typ_ATPase_HD_dom"/>
</dbReference>
<dbReference type="GO" id="GO:0016887">
    <property type="term" value="F:ATP hydrolysis activity"/>
    <property type="evidence" value="ECO:0007669"/>
    <property type="project" value="InterPro"/>
</dbReference>
<feature type="transmembrane region" description="Helical" evidence="10">
    <location>
        <begin position="751"/>
        <end position="772"/>
    </location>
</feature>
<dbReference type="Pfam" id="PF13246">
    <property type="entry name" value="Cation_ATPase"/>
    <property type="match status" value="1"/>
</dbReference>
<dbReference type="PANTHER" id="PTHR24093">
    <property type="entry name" value="CATION TRANSPORTING ATPASE"/>
    <property type="match status" value="1"/>
</dbReference>
<dbReference type="Gene3D" id="1.20.1110.10">
    <property type="entry name" value="Calcium-transporting ATPase, transmembrane domain"/>
    <property type="match status" value="3"/>
</dbReference>
<dbReference type="Pfam" id="PF00122">
    <property type="entry name" value="E1-E2_ATPase"/>
    <property type="match status" value="1"/>
</dbReference>
<dbReference type="Pfam" id="PF00690">
    <property type="entry name" value="Cation_ATPase_N"/>
    <property type="match status" value="1"/>
</dbReference>
<dbReference type="InterPro" id="IPR018303">
    <property type="entry name" value="ATPase_P-typ_P_site"/>
</dbReference>
<feature type="region of interest" description="Disordered" evidence="9">
    <location>
        <begin position="1"/>
        <end position="25"/>
    </location>
</feature>
<sequence length="954" mass="103658">MIHQGLTPQQVAESREKHGSNSLTPPPRTPLWKLFLEKFSDPVIRILLIAAFLSLGISFVHGEYYETIGIFCAIFLATGVAFWFEVDAARKFDILNQVNDDSPVRVVRDGQVREVGKKEIVVGDIILLETGDEVPADAELLEAVSLQVNESNLTGEPSAPKTVHPEEFKKDATYPGNHVLRGTTVIDGHGIARVIRVGDATEFGKVARQATVKSEEITPLNRQLDRLAKLIGVVGFALALVTFLALFLKDIFDGQDDFTLGQIGLLGAVLAGAAVALVKVWVPIVYDAFYLAGKPKELPAAVEKLGWMFWLVFGILVFAAVAAIGLLFGVNPLSAGSWIGLDAAGRILNYFMVAVTLIVVAVPEGLPMSVTLSLALSIRKMLRSNNLVRKMHACETMGATTVICTDKTGTLTKNQMSVEAAHFDFGVPETLVYEGIAVNTTANLNRDDAAHPKPLGNPTEGALLLWLDKRSPAQNYAELRGAAETVAQLPFSTRHKYMATIVHSAALNGETILYIKGAPEMVLAHCAGLADGQRREIEAQLLDYQGKAMRTLGFAYRALPADADYAHYDSDRIKALVAEGGLTFAGFTAIMDPVRGDVPAAVTECMSAGIAVKIVTGDTPGTAREIGRQIGLWNPATDGPQNEITGVEWEALSDEEALERVESLKIMSRARPMDKQRLVRMLQRRGEVVAVTGDGTNDAPALNFANVGLSMGSGTSVAKEASDITLLDDSFASIATAVMWGRSVYRNIQRFVLFQLTINVAALTIVFMGSLLGFTLPLTVTQMLWVNLIMDTFAAGALASLPPDKREMTHRPRRTSDFIISPFMRRSILWTGFGFVAALLALLYVFGHTGDGITPYKLSVFFTVFVMLQFWNMFNAKAYASGHTAFHGLLHDTGFLIVASLIVAGQVLIVSFGGEVFRVVPLSLADWTLIIASTSVVLWIGELIRLVARRRERK</sequence>
<dbReference type="PANTHER" id="PTHR24093:SF369">
    <property type="entry name" value="CALCIUM-TRANSPORTING ATPASE"/>
    <property type="match status" value="1"/>
</dbReference>
<evidence type="ECO:0000256" key="5">
    <source>
        <dbReference type="ARBA" id="ARBA00022840"/>
    </source>
</evidence>
<dbReference type="InterPro" id="IPR059000">
    <property type="entry name" value="ATPase_P-type_domA"/>
</dbReference>
<dbReference type="RefSeq" id="WP_037291442.1">
    <property type="nucleotide sequence ID" value="NZ_UGVL01000001.1"/>
</dbReference>
<evidence type="ECO:0000256" key="6">
    <source>
        <dbReference type="ARBA" id="ARBA00022842"/>
    </source>
</evidence>
<dbReference type="InterPro" id="IPR004014">
    <property type="entry name" value="ATPase_P-typ_cation-transptr_N"/>
</dbReference>
<feature type="domain" description="Cation-transporting P-type ATPase N-terminal" evidence="11">
    <location>
        <begin position="1"/>
        <end position="59"/>
    </location>
</feature>
<keyword evidence="5" id="KW-0067">ATP-binding</keyword>
<feature type="transmembrane region" description="Helical" evidence="10">
    <location>
        <begin position="895"/>
        <end position="917"/>
    </location>
</feature>
<dbReference type="GO" id="GO:0005886">
    <property type="term" value="C:plasma membrane"/>
    <property type="evidence" value="ECO:0007669"/>
    <property type="project" value="TreeGrafter"/>
</dbReference>
<dbReference type="InterPro" id="IPR006068">
    <property type="entry name" value="ATPase_P-typ_cation-transptr_C"/>
</dbReference>
<dbReference type="Gene3D" id="3.40.1110.10">
    <property type="entry name" value="Calcium-transporting ATPase, cytoplasmic domain N"/>
    <property type="match status" value="1"/>
</dbReference>
<dbReference type="SMART" id="SM00831">
    <property type="entry name" value="Cation_ATPase_N"/>
    <property type="match status" value="1"/>
</dbReference>
<comment type="subcellular location">
    <subcellularLocation>
        <location evidence="1">Endomembrane system</location>
        <topology evidence="1">Multi-pass membrane protein</topology>
    </subcellularLocation>
</comment>
<feature type="transmembrane region" description="Helical" evidence="10">
    <location>
        <begin position="350"/>
        <end position="376"/>
    </location>
</feature>
<dbReference type="Proteomes" id="UP000255233">
    <property type="component" value="Unassembled WGS sequence"/>
</dbReference>
<feature type="compositionally biased region" description="Polar residues" evidence="9">
    <location>
        <begin position="1"/>
        <end position="12"/>
    </location>
</feature>
<keyword evidence="8 10" id="KW-0472">Membrane</keyword>
<dbReference type="GO" id="GO:0046872">
    <property type="term" value="F:metal ion binding"/>
    <property type="evidence" value="ECO:0007669"/>
    <property type="project" value="UniProtKB-KW"/>
</dbReference>
<feature type="transmembrane region" description="Helical" evidence="10">
    <location>
        <begin position="260"/>
        <end position="286"/>
    </location>
</feature>
<dbReference type="GO" id="GO:0005388">
    <property type="term" value="F:P-type calcium transporter activity"/>
    <property type="evidence" value="ECO:0007669"/>
    <property type="project" value="TreeGrafter"/>
</dbReference>
<dbReference type="InterPro" id="IPR036412">
    <property type="entry name" value="HAD-like_sf"/>
</dbReference>
<dbReference type="SFLD" id="SFLDF00027">
    <property type="entry name" value="p-type_atpase"/>
    <property type="match status" value="1"/>
</dbReference>
<dbReference type="InterPro" id="IPR023299">
    <property type="entry name" value="ATPase_P-typ_cyto_dom_N"/>
</dbReference>
<keyword evidence="12" id="KW-0378">Hydrolase</keyword>
<dbReference type="OrthoDB" id="1521937at2"/>
<evidence type="ECO:0000256" key="10">
    <source>
        <dbReference type="SAM" id="Phobius"/>
    </source>
</evidence>
<evidence type="ECO:0000256" key="9">
    <source>
        <dbReference type="SAM" id="MobiDB-lite"/>
    </source>
</evidence>